<name>A0ABW8TJV1_9CLOT</name>
<dbReference type="InterPro" id="IPR050661">
    <property type="entry name" value="BglG_antiterminators"/>
</dbReference>
<evidence type="ECO:0000256" key="5">
    <source>
        <dbReference type="ARBA" id="ARBA00023163"/>
    </source>
</evidence>
<keyword evidence="2" id="KW-0694">RNA-binding</keyword>
<evidence type="ECO:0000256" key="2">
    <source>
        <dbReference type="ARBA" id="ARBA00022884"/>
    </source>
</evidence>
<evidence type="ECO:0000256" key="1">
    <source>
        <dbReference type="ARBA" id="ARBA00022737"/>
    </source>
</evidence>
<keyword evidence="1" id="KW-0677">Repeat</keyword>
<dbReference type="InterPro" id="IPR011608">
    <property type="entry name" value="PRD"/>
</dbReference>
<dbReference type="Gene3D" id="1.10.1790.10">
    <property type="entry name" value="PRD domain"/>
    <property type="match status" value="2"/>
</dbReference>
<dbReference type="PROSITE" id="PS00654">
    <property type="entry name" value="PRD_1"/>
    <property type="match status" value="1"/>
</dbReference>
<accession>A0ABW8TJV1</accession>
<comment type="caution">
    <text evidence="8">The sequence shown here is derived from an EMBL/GenBank/DDBJ whole genome shotgun (WGS) entry which is preliminary data.</text>
</comment>
<proteinExistence type="inferred from homology"/>
<keyword evidence="3" id="KW-0805">Transcription regulation</keyword>
<dbReference type="EMBL" id="JBJIAA010000018">
    <property type="protein sequence ID" value="MFL0252521.1"/>
    <property type="molecule type" value="Genomic_DNA"/>
</dbReference>
<keyword evidence="5" id="KW-0804">Transcription</keyword>
<evidence type="ECO:0000256" key="4">
    <source>
        <dbReference type="ARBA" id="ARBA00023159"/>
    </source>
</evidence>
<keyword evidence="4" id="KW-0010">Activator</keyword>
<sequence length="278" mass="32883">MIILKILNNNLVLSKDKDGREIIVKGCGIAFQKKRGESIDESIIEKVFVPENKQNSEQMQKFLASISEEYFDFVQKYVDKVKKEINIKLSDSIYLSLSDHLSGAIERFKKGIVLHNFLLLDIKQLYKTEYDIGLNMVEELNKKFDTKLLTDEAGFIALHFVNAQDQNVSADSYQMTVLINEIINIIKQYYGDIKFEEDNIYYQRFLTHLKYFAKRFLNKEQNYDQNMELFNIVKEQYANAYGCVKLIYLMMQEKYQYELTVEEMLYLIIHIQKITENK</sequence>
<gene>
    <name evidence="8" type="primary">licT</name>
    <name evidence="8" type="ORF">ACJDT4_19085</name>
</gene>
<dbReference type="InterPro" id="IPR036634">
    <property type="entry name" value="PRD_sf"/>
</dbReference>
<dbReference type="Pfam" id="PF03123">
    <property type="entry name" value="CAT_RBD"/>
    <property type="match status" value="1"/>
</dbReference>
<feature type="domain" description="PRD" evidence="7">
    <location>
        <begin position="65"/>
        <end position="170"/>
    </location>
</feature>
<dbReference type="SUPFAM" id="SSF63520">
    <property type="entry name" value="PTS-regulatory domain, PRD"/>
    <property type="match status" value="2"/>
</dbReference>
<evidence type="ECO:0000313" key="8">
    <source>
        <dbReference type="EMBL" id="MFL0252521.1"/>
    </source>
</evidence>
<dbReference type="RefSeq" id="WP_406789176.1">
    <property type="nucleotide sequence ID" value="NZ_JBJIAA010000018.1"/>
</dbReference>
<dbReference type="PROSITE" id="PS51372">
    <property type="entry name" value="PRD_2"/>
    <property type="match status" value="2"/>
</dbReference>
<dbReference type="PANTHER" id="PTHR30185:SF15">
    <property type="entry name" value="CRYPTIC BETA-GLUCOSIDE BGL OPERON ANTITERMINATOR"/>
    <property type="match status" value="1"/>
</dbReference>
<dbReference type="Proteomes" id="UP001623592">
    <property type="component" value="Unassembled WGS sequence"/>
</dbReference>
<dbReference type="Pfam" id="PF00874">
    <property type="entry name" value="PRD"/>
    <property type="match status" value="2"/>
</dbReference>
<dbReference type="InterPro" id="IPR001550">
    <property type="entry name" value="Transcrpt_antitermin_CS"/>
</dbReference>
<dbReference type="NCBIfam" id="NF046042">
    <property type="entry name" value="LicT"/>
    <property type="match status" value="1"/>
</dbReference>
<evidence type="ECO:0000313" key="9">
    <source>
        <dbReference type="Proteomes" id="UP001623592"/>
    </source>
</evidence>
<protein>
    <submittedName>
        <fullName evidence="8">BglG family transcription antiterminator LicT</fullName>
    </submittedName>
</protein>
<comment type="similarity">
    <text evidence="6">Belongs to the transcriptional antiterminator BglG family.</text>
</comment>
<keyword evidence="9" id="KW-1185">Reference proteome</keyword>
<dbReference type="Gene3D" id="2.30.24.10">
    <property type="entry name" value="CAT RNA-binding domain"/>
    <property type="match status" value="1"/>
</dbReference>
<evidence type="ECO:0000256" key="6">
    <source>
        <dbReference type="ARBA" id="ARBA00038510"/>
    </source>
</evidence>
<reference evidence="8 9" key="1">
    <citation type="submission" date="2024-11" db="EMBL/GenBank/DDBJ databases">
        <authorList>
            <person name="Heng Y.C."/>
            <person name="Lim A.C.H."/>
            <person name="Lee J.K.Y."/>
            <person name="Kittelmann S."/>
        </authorList>
    </citation>
    <scope>NUCLEOTIDE SEQUENCE [LARGE SCALE GENOMIC DNA]</scope>
    <source>
        <strain evidence="8 9">WILCCON 0114</strain>
    </source>
</reference>
<dbReference type="PANTHER" id="PTHR30185">
    <property type="entry name" value="CRYPTIC BETA-GLUCOSIDE BGL OPERON ANTITERMINATOR"/>
    <property type="match status" value="1"/>
</dbReference>
<evidence type="ECO:0000259" key="7">
    <source>
        <dbReference type="PROSITE" id="PS51372"/>
    </source>
</evidence>
<organism evidence="8 9">
    <name type="scientific">Clostridium neuense</name>
    <dbReference type="NCBI Taxonomy" id="1728934"/>
    <lineage>
        <taxon>Bacteria</taxon>
        <taxon>Bacillati</taxon>
        <taxon>Bacillota</taxon>
        <taxon>Clostridia</taxon>
        <taxon>Eubacteriales</taxon>
        <taxon>Clostridiaceae</taxon>
        <taxon>Clostridium</taxon>
    </lineage>
</organism>
<dbReference type="InterPro" id="IPR004341">
    <property type="entry name" value="CAT_RNA-bd_dom"/>
</dbReference>
<dbReference type="InterPro" id="IPR036650">
    <property type="entry name" value="CAT_RNA-bd_dom_sf"/>
</dbReference>
<dbReference type="SUPFAM" id="SSF50151">
    <property type="entry name" value="SacY-like RNA-binding domain"/>
    <property type="match status" value="1"/>
</dbReference>
<dbReference type="SMART" id="SM01061">
    <property type="entry name" value="CAT_RBD"/>
    <property type="match status" value="1"/>
</dbReference>
<evidence type="ECO:0000256" key="3">
    <source>
        <dbReference type="ARBA" id="ARBA00023015"/>
    </source>
</evidence>
<feature type="domain" description="PRD" evidence="7">
    <location>
        <begin position="171"/>
        <end position="278"/>
    </location>
</feature>